<evidence type="ECO:0000313" key="3">
    <source>
        <dbReference type="Proteomes" id="UP000184608"/>
    </source>
</evidence>
<dbReference type="STRING" id="1216006.VA7868_00881"/>
<dbReference type="OrthoDB" id="5522469at2"/>
<dbReference type="CDD" id="cd04301">
    <property type="entry name" value="NAT_SF"/>
    <property type="match status" value="1"/>
</dbReference>
<dbReference type="InterPro" id="IPR016181">
    <property type="entry name" value="Acyl_CoA_acyltransferase"/>
</dbReference>
<dbReference type="InterPro" id="IPR000182">
    <property type="entry name" value="GNAT_dom"/>
</dbReference>
<dbReference type="Pfam" id="PF00583">
    <property type="entry name" value="Acetyltransf_1"/>
    <property type="match status" value="1"/>
</dbReference>
<dbReference type="EC" id="2.3.1.57" evidence="2"/>
<dbReference type="SUPFAM" id="SSF55729">
    <property type="entry name" value="Acyl-CoA N-acyltransferases (Nat)"/>
    <property type="match status" value="1"/>
</dbReference>
<evidence type="ECO:0000313" key="2">
    <source>
        <dbReference type="EMBL" id="SHH91338.1"/>
    </source>
</evidence>
<dbReference type="Proteomes" id="UP000184608">
    <property type="component" value="Unassembled WGS sequence"/>
</dbReference>
<keyword evidence="2" id="KW-0808">Transferase</keyword>
<gene>
    <name evidence="2" type="primary">speG_2</name>
    <name evidence="2" type="ORF">VA7868_00881</name>
</gene>
<dbReference type="AlphaFoldDB" id="A0A1M5WV77"/>
<feature type="domain" description="N-acetyltransferase" evidence="1">
    <location>
        <begin position="3"/>
        <end position="146"/>
    </location>
</feature>
<evidence type="ECO:0000259" key="1">
    <source>
        <dbReference type="PROSITE" id="PS51186"/>
    </source>
</evidence>
<dbReference type="GO" id="GO:0004145">
    <property type="term" value="F:diamine N-acetyltransferase activity"/>
    <property type="evidence" value="ECO:0007669"/>
    <property type="project" value="UniProtKB-EC"/>
</dbReference>
<name>A0A1M5WV77_9VIBR</name>
<sequence length="146" mass="16938">MEMTLRKAQSSDIGFLIELRDLTMRRYLEAVGMPTGREDYLQRVRYEFEHARIIECDGVAAGLFKAVYLTEQHQWYIFQIQIHPDYQNRKIGRQVIQSVIDQARTIGASVGLSVIKSNPAQRLYLRLGFKPVGESEAEYEMLLQPE</sequence>
<accession>A0A1M5WV77</accession>
<organism evidence="2 3">
    <name type="scientific">Vibrio aerogenes CECT 7868</name>
    <dbReference type="NCBI Taxonomy" id="1216006"/>
    <lineage>
        <taxon>Bacteria</taxon>
        <taxon>Pseudomonadati</taxon>
        <taxon>Pseudomonadota</taxon>
        <taxon>Gammaproteobacteria</taxon>
        <taxon>Vibrionales</taxon>
        <taxon>Vibrionaceae</taxon>
        <taxon>Vibrio</taxon>
    </lineage>
</organism>
<keyword evidence="2" id="KW-0012">Acyltransferase</keyword>
<dbReference type="Gene3D" id="3.40.630.30">
    <property type="match status" value="1"/>
</dbReference>
<protein>
    <submittedName>
        <fullName evidence="2">Spermidine N(1)-acetyltransferase</fullName>
        <ecNumber evidence="2">2.3.1.57</ecNumber>
    </submittedName>
</protein>
<proteinExistence type="predicted"/>
<reference evidence="2 3" key="1">
    <citation type="submission" date="2016-11" db="EMBL/GenBank/DDBJ databases">
        <authorList>
            <person name="Jaros S."/>
            <person name="Januszkiewicz K."/>
            <person name="Wedrychowicz H."/>
        </authorList>
    </citation>
    <scope>NUCLEOTIDE SEQUENCE [LARGE SCALE GENOMIC DNA]</scope>
    <source>
        <strain evidence="2 3">CECT 7868</strain>
    </source>
</reference>
<dbReference type="RefSeq" id="WP_073602632.1">
    <property type="nucleotide sequence ID" value="NZ_FQXZ01000007.1"/>
</dbReference>
<dbReference type="PROSITE" id="PS51186">
    <property type="entry name" value="GNAT"/>
    <property type="match status" value="1"/>
</dbReference>
<keyword evidence="3" id="KW-1185">Reference proteome</keyword>
<dbReference type="EMBL" id="FQXZ01000007">
    <property type="protein sequence ID" value="SHH91338.1"/>
    <property type="molecule type" value="Genomic_DNA"/>
</dbReference>